<evidence type="ECO:0000313" key="3">
    <source>
        <dbReference type="Proteomes" id="UP000886833"/>
    </source>
</evidence>
<reference evidence="2" key="1">
    <citation type="submission" date="2020-10" db="EMBL/GenBank/DDBJ databases">
        <authorList>
            <person name="Gilroy R."/>
        </authorList>
    </citation>
    <scope>NUCLEOTIDE SEQUENCE</scope>
    <source>
        <strain evidence="2">CHK195-26880</strain>
    </source>
</reference>
<gene>
    <name evidence="2" type="ORF">IAB59_04085</name>
</gene>
<feature type="transmembrane region" description="Helical" evidence="1">
    <location>
        <begin position="12"/>
        <end position="34"/>
    </location>
</feature>
<keyword evidence="1" id="KW-0812">Transmembrane</keyword>
<evidence type="ECO:0000313" key="2">
    <source>
        <dbReference type="EMBL" id="HIT37640.1"/>
    </source>
</evidence>
<dbReference type="EMBL" id="DVKQ01000054">
    <property type="protein sequence ID" value="HIT37640.1"/>
    <property type="molecule type" value="Genomic_DNA"/>
</dbReference>
<dbReference type="AlphaFoldDB" id="A0A9D1GAK5"/>
<dbReference type="Proteomes" id="UP000886833">
    <property type="component" value="Unassembled WGS sequence"/>
</dbReference>
<sequence>MKVRFNENGRGTYEFLTVAVTCLVLSAILLFIVINNNQKEKYEVFRYSAKIVGINAVNYNNKASDDVVYLYELINADLVSKIKNIFSGDEFCDAYESKVVFKGSTKKVTLRCGNYLIYNQDVTSDKYFVYKVGDWSFDKISGNNVDTMKVYGLIKNGKNLLDGYYEKELFIKLVALNYGDKYDSLKAIKENYEVDEKTAYRKRTLVN</sequence>
<keyword evidence="1" id="KW-0472">Membrane</keyword>
<name>A0A9D1GAK5_9FIRM</name>
<accession>A0A9D1GAK5</accession>
<proteinExistence type="predicted"/>
<evidence type="ECO:0000256" key="1">
    <source>
        <dbReference type="SAM" id="Phobius"/>
    </source>
</evidence>
<comment type="caution">
    <text evidence="2">The sequence shown here is derived from an EMBL/GenBank/DDBJ whole genome shotgun (WGS) entry which is preliminary data.</text>
</comment>
<protein>
    <submittedName>
        <fullName evidence="2">Uncharacterized protein</fullName>
    </submittedName>
</protein>
<organism evidence="2 3">
    <name type="scientific">Candidatus Onthousia faecipullorum</name>
    <dbReference type="NCBI Taxonomy" id="2840887"/>
    <lineage>
        <taxon>Bacteria</taxon>
        <taxon>Bacillati</taxon>
        <taxon>Bacillota</taxon>
        <taxon>Bacilli</taxon>
        <taxon>Candidatus Onthousia</taxon>
    </lineage>
</organism>
<reference evidence="2" key="2">
    <citation type="journal article" date="2021" name="PeerJ">
        <title>Extensive microbial diversity within the chicken gut microbiome revealed by metagenomics and culture.</title>
        <authorList>
            <person name="Gilroy R."/>
            <person name="Ravi A."/>
            <person name="Getino M."/>
            <person name="Pursley I."/>
            <person name="Horton D.L."/>
            <person name="Alikhan N.F."/>
            <person name="Baker D."/>
            <person name="Gharbi K."/>
            <person name="Hall N."/>
            <person name="Watson M."/>
            <person name="Adriaenssens E.M."/>
            <person name="Foster-Nyarko E."/>
            <person name="Jarju S."/>
            <person name="Secka A."/>
            <person name="Antonio M."/>
            <person name="Oren A."/>
            <person name="Chaudhuri R.R."/>
            <person name="La Ragione R."/>
            <person name="Hildebrand F."/>
            <person name="Pallen M.J."/>
        </authorList>
    </citation>
    <scope>NUCLEOTIDE SEQUENCE</scope>
    <source>
        <strain evidence="2">CHK195-26880</strain>
    </source>
</reference>
<keyword evidence="1" id="KW-1133">Transmembrane helix</keyword>